<evidence type="ECO:0000256" key="4">
    <source>
        <dbReference type="ARBA" id="ARBA00023002"/>
    </source>
</evidence>
<evidence type="ECO:0000256" key="10">
    <source>
        <dbReference type="ARBA" id="ARBA00049714"/>
    </source>
</evidence>
<dbReference type="AlphaFoldDB" id="A0A5C4XHH5"/>
<keyword evidence="3" id="KW-0288">FMN</keyword>
<proteinExistence type="predicted"/>
<dbReference type="InterPro" id="IPR036188">
    <property type="entry name" value="FAD/NAD-bd_sf"/>
</dbReference>
<dbReference type="PANTHER" id="PTHR43073:SF2">
    <property type="entry name" value="DIHYDROPYRIMIDINE DEHYDROGENASE [NADP(+)]"/>
    <property type="match status" value="1"/>
</dbReference>
<evidence type="ECO:0000259" key="12">
    <source>
        <dbReference type="PROSITE" id="PS51379"/>
    </source>
</evidence>
<evidence type="ECO:0000313" key="13">
    <source>
        <dbReference type="EMBL" id="TNM62822.1"/>
    </source>
</evidence>
<dbReference type="PROSITE" id="PS51379">
    <property type="entry name" value="4FE4S_FER_2"/>
    <property type="match status" value="1"/>
</dbReference>
<evidence type="ECO:0000313" key="14">
    <source>
        <dbReference type="Proteomes" id="UP000311605"/>
    </source>
</evidence>
<comment type="subunit">
    <text evidence="10">Heterotetramer of 2 PreA and 2 PreT subunits.</text>
</comment>
<feature type="domain" description="4Fe-4S ferredoxin-type" evidence="12">
    <location>
        <begin position="32"/>
        <end position="62"/>
    </location>
</feature>
<comment type="function">
    <text evidence="9">Involved in pyrimidine base degradation. Catalyzes physiologically the reduction of uracil to 5,6-dihydrouracil (DHU) by using NADH as a specific cosubstrate. It also catalyzes the reverse reaction and the reduction of thymine to 5,6-dihydrothymine (DHT).</text>
</comment>
<evidence type="ECO:0000256" key="9">
    <source>
        <dbReference type="ARBA" id="ARBA00049578"/>
    </source>
</evidence>
<dbReference type="PRINTS" id="PR00469">
    <property type="entry name" value="PNDRDTASEII"/>
</dbReference>
<evidence type="ECO:0000256" key="11">
    <source>
        <dbReference type="ARBA" id="ARBA00049728"/>
    </source>
</evidence>
<evidence type="ECO:0000256" key="2">
    <source>
        <dbReference type="ARBA" id="ARBA00022630"/>
    </source>
</evidence>
<dbReference type="InterPro" id="IPR009051">
    <property type="entry name" value="Helical_ferredxn"/>
</dbReference>
<name>A0A5C4XHH5_9HYPH</name>
<dbReference type="SUPFAM" id="SSF46548">
    <property type="entry name" value="alpha-helical ferredoxin"/>
    <property type="match status" value="1"/>
</dbReference>
<keyword evidence="2" id="KW-0285">Flavoprotein</keyword>
<comment type="caution">
    <text evidence="13">The sequence shown here is derived from an EMBL/GenBank/DDBJ whole genome shotgun (WGS) entry which is preliminary data.</text>
</comment>
<dbReference type="PANTHER" id="PTHR43073">
    <property type="entry name" value="DIHYDROPYRIMIDINE DEHYDROGENASE [NADP(+)]"/>
    <property type="match status" value="1"/>
</dbReference>
<dbReference type="Proteomes" id="UP000311605">
    <property type="component" value="Unassembled WGS sequence"/>
</dbReference>
<accession>A0A5C4XHH5</accession>
<dbReference type="InterPro" id="IPR023753">
    <property type="entry name" value="FAD/NAD-binding_dom"/>
</dbReference>
<gene>
    <name evidence="13" type="ORF">FHP24_16515</name>
</gene>
<dbReference type="Pfam" id="PF07992">
    <property type="entry name" value="Pyr_redox_2"/>
    <property type="match status" value="1"/>
</dbReference>
<sequence>MERLGSGIEAGRLSSNEYASNFSDLHPRLDKHEALVASDRCYFCYDAPCMTACPTAIDIPMFIRQISTGNPLGSAKTIFDQNILGGMCARVCPTETLCEDVCVRNTAEDRPVEIGRLQRYATDIAMETGRQFFERKAASGKKIAVVGAGPAGLAAAHRLAVNGHDVTILEAREKSGGLNEYGIATYKSVDDFAQREVDYVTAIGGITIEHGKALGRDYSLSDLSAHYDAVFLGMGLSGVNGLGIESEDLSGVEDAVDFIAALRQAKDKAAIPVGRRVVVLGGGMTAIDAAIQAKLLGAEEVTICYRRGKENMNASGYEQDLAASKGVIIRHWMQPKSIIGKDGPNGAHVAGIEVEYTAMIEGRLTGTGETGVLAADQIFKAIGQTFEASGLGALQFEKGKIAVDAQGRTSVENVWAGGDCIGRGEDLTVSAVAQGRDAAESINRMLAAGAQPSSAVA</sequence>
<comment type="catalytic activity">
    <reaction evidence="7">
        <text>5,6-dihydrothymine + NAD(+) = thymine + NADH + H(+)</text>
        <dbReference type="Rhea" id="RHEA:28791"/>
        <dbReference type="ChEBI" id="CHEBI:15378"/>
        <dbReference type="ChEBI" id="CHEBI:17821"/>
        <dbReference type="ChEBI" id="CHEBI:27468"/>
        <dbReference type="ChEBI" id="CHEBI:57540"/>
        <dbReference type="ChEBI" id="CHEBI:57945"/>
        <dbReference type="EC" id="1.3.1.1"/>
    </reaction>
</comment>
<dbReference type="EMBL" id="VDMN01000003">
    <property type="protein sequence ID" value="TNM62822.1"/>
    <property type="molecule type" value="Genomic_DNA"/>
</dbReference>
<reference evidence="13 14" key="1">
    <citation type="submission" date="2019-06" db="EMBL/GenBank/DDBJ databases">
        <title>The draft genome of Rhizobium smilacinae PTYR-5.</title>
        <authorList>
            <person name="Liu L."/>
            <person name="Li L."/>
            <person name="Zhang X."/>
        </authorList>
    </citation>
    <scope>NUCLEOTIDE SEQUENCE [LARGE SCALE GENOMIC DNA]</scope>
    <source>
        <strain evidence="13 14">PTYR-5</strain>
    </source>
</reference>
<protein>
    <recommendedName>
        <fullName evidence="11">dihydrouracil dehydrogenase (NAD(+))</fullName>
        <ecNumber evidence="11">1.3.1.1</ecNumber>
    </recommendedName>
    <alternativeName>
        <fullName evidence="6">Dihydrothymine dehydrogenase</fullName>
    </alternativeName>
    <alternativeName>
        <fullName evidence="5">Dihydrouracil dehydrogenase</fullName>
    </alternativeName>
</protein>
<dbReference type="RefSeq" id="WP_139677315.1">
    <property type="nucleotide sequence ID" value="NZ_VDMN01000003.1"/>
</dbReference>
<evidence type="ECO:0000256" key="1">
    <source>
        <dbReference type="ARBA" id="ARBA00001917"/>
    </source>
</evidence>
<evidence type="ECO:0000256" key="8">
    <source>
        <dbReference type="ARBA" id="ARBA00048792"/>
    </source>
</evidence>
<dbReference type="GO" id="GO:0004159">
    <property type="term" value="F:dihydropyrimidine dehydrogenase (NAD+) activity"/>
    <property type="evidence" value="ECO:0007669"/>
    <property type="project" value="UniProtKB-EC"/>
</dbReference>
<dbReference type="Pfam" id="PF14691">
    <property type="entry name" value="Fer4_20"/>
    <property type="match status" value="1"/>
</dbReference>
<dbReference type="Gene3D" id="3.50.50.60">
    <property type="entry name" value="FAD/NAD(P)-binding domain"/>
    <property type="match status" value="2"/>
</dbReference>
<organism evidence="13 14">
    <name type="scientific">Aliirhizobium smilacinae</name>
    <dbReference type="NCBI Taxonomy" id="1395944"/>
    <lineage>
        <taxon>Bacteria</taxon>
        <taxon>Pseudomonadati</taxon>
        <taxon>Pseudomonadota</taxon>
        <taxon>Alphaproteobacteria</taxon>
        <taxon>Hyphomicrobiales</taxon>
        <taxon>Rhizobiaceae</taxon>
        <taxon>Aliirhizobium</taxon>
    </lineage>
</organism>
<dbReference type="EC" id="1.3.1.1" evidence="11"/>
<evidence type="ECO:0000256" key="6">
    <source>
        <dbReference type="ARBA" id="ARBA00032722"/>
    </source>
</evidence>
<evidence type="ECO:0000256" key="3">
    <source>
        <dbReference type="ARBA" id="ARBA00022643"/>
    </source>
</evidence>
<evidence type="ECO:0000256" key="5">
    <source>
        <dbReference type="ARBA" id="ARBA00030119"/>
    </source>
</evidence>
<dbReference type="GO" id="GO:0051536">
    <property type="term" value="F:iron-sulfur cluster binding"/>
    <property type="evidence" value="ECO:0007669"/>
    <property type="project" value="InterPro"/>
</dbReference>
<dbReference type="InterPro" id="IPR017896">
    <property type="entry name" value="4Fe4S_Fe-S-bd"/>
</dbReference>
<dbReference type="InterPro" id="IPR028261">
    <property type="entry name" value="DPD_II"/>
</dbReference>
<dbReference type="OrthoDB" id="9803192at2"/>
<keyword evidence="14" id="KW-1185">Reference proteome</keyword>
<dbReference type="PRINTS" id="PR00368">
    <property type="entry name" value="FADPNR"/>
</dbReference>
<comment type="cofactor">
    <cofactor evidence="1">
        <name>FMN</name>
        <dbReference type="ChEBI" id="CHEBI:58210"/>
    </cofactor>
</comment>
<evidence type="ECO:0000256" key="7">
    <source>
        <dbReference type="ARBA" id="ARBA00047685"/>
    </source>
</evidence>
<keyword evidence="4" id="KW-0560">Oxidoreductase</keyword>
<dbReference type="Gene3D" id="1.10.1060.10">
    <property type="entry name" value="Alpha-helical ferredoxin"/>
    <property type="match status" value="1"/>
</dbReference>
<comment type="catalytic activity">
    <reaction evidence="8">
        <text>5,6-dihydrouracil + NAD(+) = uracil + NADH + H(+)</text>
        <dbReference type="Rhea" id="RHEA:20189"/>
        <dbReference type="ChEBI" id="CHEBI:15378"/>
        <dbReference type="ChEBI" id="CHEBI:15901"/>
        <dbReference type="ChEBI" id="CHEBI:17568"/>
        <dbReference type="ChEBI" id="CHEBI:57540"/>
        <dbReference type="ChEBI" id="CHEBI:57945"/>
        <dbReference type="EC" id="1.3.1.1"/>
    </reaction>
</comment>
<dbReference type="SUPFAM" id="SSF51971">
    <property type="entry name" value="Nucleotide-binding domain"/>
    <property type="match status" value="2"/>
</dbReference>